<name>A0A238W251_9RHOB</name>
<reference evidence="2" key="1">
    <citation type="submission" date="2017-06" db="EMBL/GenBank/DDBJ databases">
        <authorList>
            <person name="Kim H.J."/>
            <person name="Triplett B.A."/>
        </authorList>
    </citation>
    <scope>NUCLEOTIDE SEQUENCE [LARGE SCALE GENOMIC DNA]</scope>
    <source>
        <strain evidence="2">DSM 26170</strain>
    </source>
</reference>
<keyword evidence="2" id="KW-0346">Stress response</keyword>
<dbReference type="PROSITE" id="PS51257">
    <property type="entry name" value="PROKAR_LIPOPROTEIN"/>
    <property type="match status" value="1"/>
</dbReference>
<evidence type="ECO:0000313" key="3">
    <source>
        <dbReference type="EMBL" id="TBN51512.1"/>
    </source>
</evidence>
<proteinExistence type="predicted"/>
<evidence type="ECO:0000313" key="5">
    <source>
        <dbReference type="Proteomes" id="UP000292859"/>
    </source>
</evidence>
<dbReference type="OrthoDB" id="7777568at2"/>
<reference evidence="3 5" key="3">
    <citation type="submission" date="2019-02" db="EMBL/GenBank/DDBJ databases">
        <authorList>
            <person name="Zhang G."/>
        </authorList>
    </citation>
    <scope>NUCLEOTIDE SEQUENCE [LARGE SCALE GENOMIC DNA]</scope>
    <source>
        <strain evidence="3 5">CMB17</strain>
    </source>
</reference>
<dbReference type="PANTHER" id="PTHR35535">
    <property type="entry name" value="HEAT SHOCK PROTEIN HSLJ"/>
    <property type="match status" value="1"/>
</dbReference>
<sequence>MPATRILAALATATALTACQDAGERSVALLRPGDSFAVTRIDGNPAPQGGTFQVGGDGRVSGAAPCNRFSARLAEQGGAMTLNGVVMTRRACLDPARTMAETRFAIALTSVTGARARSGQVSLIDAEGRERIGLAPVGGT</sequence>
<dbReference type="Gene3D" id="2.40.128.270">
    <property type="match status" value="1"/>
</dbReference>
<dbReference type="PANTHER" id="PTHR35535:SF1">
    <property type="entry name" value="HEAT SHOCK PROTEIN HSLJ"/>
    <property type="match status" value="1"/>
</dbReference>
<evidence type="ECO:0000313" key="2">
    <source>
        <dbReference type="EMBL" id="SNR40675.1"/>
    </source>
</evidence>
<dbReference type="InterPro" id="IPR053147">
    <property type="entry name" value="Hsp_HslJ-like"/>
</dbReference>
<organism evidence="2 4">
    <name type="scientific">Paracoccus sediminis</name>
    <dbReference type="NCBI Taxonomy" id="1214787"/>
    <lineage>
        <taxon>Bacteria</taxon>
        <taxon>Pseudomonadati</taxon>
        <taxon>Pseudomonadota</taxon>
        <taxon>Alphaproteobacteria</taxon>
        <taxon>Rhodobacterales</taxon>
        <taxon>Paracoccaceae</taxon>
        <taxon>Paracoccus</taxon>
    </lineage>
</organism>
<dbReference type="RefSeq" id="WP_089387433.1">
    <property type="nucleotide sequence ID" value="NZ_FZNM01000003.1"/>
</dbReference>
<keyword evidence="5" id="KW-1185">Reference proteome</keyword>
<dbReference type="Pfam" id="PF03724">
    <property type="entry name" value="META"/>
    <property type="match status" value="1"/>
</dbReference>
<dbReference type="Proteomes" id="UP000198409">
    <property type="component" value="Unassembled WGS sequence"/>
</dbReference>
<dbReference type="InterPro" id="IPR038670">
    <property type="entry name" value="HslJ-like_sf"/>
</dbReference>
<evidence type="ECO:0000259" key="1">
    <source>
        <dbReference type="Pfam" id="PF03724"/>
    </source>
</evidence>
<protein>
    <submittedName>
        <fullName evidence="2">Heat shock protein HslJ</fullName>
    </submittedName>
    <submittedName>
        <fullName evidence="3">META domain-containing protein</fullName>
    </submittedName>
</protein>
<dbReference type="EMBL" id="SIRL01000003">
    <property type="protein sequence ID" value="TBN51512.1"/>
    <property type="molecule type" value="Genomic_DNA"/>
</dbReference>
<dbReference type="EMBL" id="FZNM01000003">
    <property type="protein sequence ID" value="SNR40675.1"/>
    <property type="molecule type" value="Genomic_DNA"/>
</dbReference>
<evidence type="ECO:0000313" key="4">
    <source>
        <dbReference type="Proteomes" id="UP000198409"/>
    </source>
</evidence>
<accession>A0A238W251</accession>
<dbReference type="AlphaFoldDB" id="A0A238W251"/>
<dbReference type="InterPro" id="IPR005184">
    <property type="entry name" value="DUF306_Meta_HslJ"/>
</dbReference>
<reference evidence="4" key="2">
    <citation type="submission" date="2017-06" db="EMBL/GenBank/DDBJ databases">
        <authorList>
            <person name="Varghese N."/>
            <person name="Submissions S."/>
        </authorList>
    </citation>
    <scope>NUCLEOTIDE SEQUENCE [LARGE SCALE GENOMIC DNA]</scope>
    <source>
        <strain evidence="4">DSM 26170</strain>
    </source>
</reference>
<gene>
    <name evidence="3" type="ORF">EYF88_06910</name>
    <name evidence="2" type="ORF">SAMN06265378_103294</name>
</gene>
<feature type="domain" description="DUF306" evidence="1">
    <location>
        <begin position="33"/>
        <end position="132"/>
    </location>
</feature>
<dbReference type="Proteomes" id="UP000292859">
    <property type="component" value="Unassembled WGS sequence"/>
</dbReference>